<keyword evidence="2" id="KW-1185">Reference proteome</keyword>
<sequence length="521" mass="56146">MTDALSLKLSRPTALRGNPFHGLVKGGQLTLPNAATMPYPQPVGEHWQQGSTALIKHPNAPGITRTPEQQAEDTAAGLEWWDRAILSGNQLYGKEMQGWIYIDPNGDRWMVTTTLSSLHIAGGTCSVTLARFGVLGGEPESYTYSVTVPNMGQATPTINGTTGTRVQRYHSSPAGEAAVFEVALEYSQGYERFWRWRAVGWVEMTLTGPGSACTAAITVRKTRAQALGTTVLDNPETTADSYYLNRQPDGSKLVQQHPGSDVAATLAVHNIVPSPERTGFTGWVAGMLYNEAGQLQELTLDNVAETVWSTTPLAYTGPGVVAADEDFAGSFHLDQSWTSTLTITYKLAGAVIGTHAISISETSSETLTYANNQMTQDYSVLIQCDPGGSFSTSSTGPAQNAFMGGTYTYGFSINPAPVIARQLQQWWFTDGQPARYLQPSPFRYSGQVFGACLWSRPLVSGDTLSRADYLTKVATPAGSVTLPALLIDKSTDQSTFDLFAYASHCPVTGQTARDSEPVCYV</sequence>
<accession>A0ACC5VEY7</accession>
<gene>
    <name evidence="1" type="ORF">KJJ99_04850</name>
</gene>
<evidence type="ECO:0000313" key="2">
    <source>
        <dbReference type="Proteomes" id="UP000782475"/>
    </source>
</evidence>
<comment type="caution">
    <text evidence="1">The sequence shown here is derived from an EMBL/GenBank/DDBJ whole genome shotgun (WGS) entry which is preliminary data.</text>
</comment>
<organism evidence="1 2">
    <name type="scientific">Stutzerimonas chloritidismutans</name>
    <name type="common">Pseudomonas chloritidismutans</name>
    <dbReference type="NCBI Taxonomy" id="203192"/>
    <lineage>
        <taxon>Bacteria</taxon>
        <taxon>Pseudomonadati</taxon>
        <taxon>Pseudomonadota</taxon>
        <taxon>Gammaproteobacteria</taxon>
        <taxon>Pseudomonadales</taxon>
        <taxon>Pseudomonadaceae</taxon>
        <taxon>Stutzerimonas</taxon>
    </lineage>
</organism>
<dbReference type="EMBL" id="JAHHFP010000011">
    <property type="protein sequence ID" value="MBX7271126.1"/>
    <property type="molecule type" value="Genomic_DNA"/>
</dbReference>
<name>A0ACC5VEY7_STUCH</name>
<protein>
    <submittedName>
        <fullName evidence="1">Uncharacterized protein</fullName>
    </submittedName>
</protein>
<reference evidence="1 2" key="1">
    <citation type="journal article" date="2021" name="Appl. Microbiol. Biotechnol.">
        <title>Biotechnological applications of marine bacteria in bioremediation of environments polluted with hydrocarbons and plastics.</title>
        <authorList>
            <person name="Muriel-Millan L.F."/>
            <person name="Millan-Lopez S."/>
            <person name="Pardo-Lopez L."/>
        </authorList>
    </citation>
    <scope>NUCLEOTIDE SEQUENCE [LARGE SCALE GENOMIC DNA]</scope>
    <source>
        <strain evidence="1 2">GOM4</strain>
    </source>
</reference>
<evidence type="ECO:0000313" key="1">
    <source>
        <dbReference type="EMBL" id="MBX7271126.1"/>
    </source>
</evidence>
<proteinExistence type="predicted"/>
<dbReference type="Proteomes" id="UP000782475">
    <property type="component" value="Unassembled WGS sequence"/>
</dbReference>